<gene>
    <name evidence="1" type="ORF">F2Q70_00032183</name>
</gene>
<comment type="caution">
    <text evidence="1">The sequence shown here is derived from an EMBL/GenBank/DDBJ whole genome shotgun (WGS) entry which is preliminary data.</text>
</comment>
<sequence length="62" mass="7180">MFVEFELPLAQLFDEPDHQRMNLELQHERERSIRELSSIGSRTADRRTRAVAVGSRAVLVKS</sequence>
<organism evidence="1">
    <name type="scientific">Brassica cretica</name>
    <name type="common">Mustard</name>
    <dbReference type="NCBI Taxonomy" id="69181"/>
    <lineage>
        <taxon>Eukaryota</taxon>
        <taxon>Viridiplantae</taxon>
        <taxon>Streptophyta</taxon>
        <taxon>Embryophyta</taxon>
        <taxon>Tracheophyta</taxon>
        <taxon>Spermatophyta</taxon>
        <taxon>Magnoliopsida</taxon>
        <taxon>eudicotyledons</taxon>
        <taxon>Gunneridae</taxon>
        <taxon>Pentapetalae</taxon>
        <taxon>rosids</taxon>
        <taxon>malvids</taxon>
        <taxon>Brassicales</taxon>
        <taxon>Brassicaceae</taxon>
        <taxon>Brassiceae</taxon>
        <taxon>Brassica</taxon>
    </lineage>
</organism>
<proteinExistence type="predicted"/>
<evidence type="ECO:0000313" key="1">
    <source>
        <dbReference type="EMBL" id="KAF2530663.1"/>
    </source>
</evidence>
<accession>A0A8S9FBN2</accession>
<name>A0A8S9FBN2_BRACR</name>
<protein>
    <submittedName>
        <fullName evidence="1">Uncharacterized protein</fullName>
    </submittedName>
</protein>
<dbReference type="EMBL" id="QGKY02002305">
    <property type="protein sequence ID" value="KAF2530663.1"/>
    <property type="molecule type" value="Genomic_DNA"/>
</dbReference>
<reference evidence="1" key="1">
    <citation type="submission" date="2019-12" db="EMBL/GenBank/DDBJ databases">
        <title>Genome sequencing and annotation of Brassica cretica.</title>
        <authorList>
            <person name="Studholme D.J."/>
            <person name="Sarris P.F."/>
        </authorList>
    </citation>
    <scope>NUCLEOTIDE SEQUENCE</scope>
    <source>
        <strain evidence="1">PFS-102/07</strain>
        <tissue evidence="1">Leaf</tissue>
    </source>
</reference>
<dbReference type="AlphaFoldDB" id="A0A8S9FBN2"/>